<reference evidence="4" key="1">
    <citation type="submission" date="2025-08" db="UniProtKB">
        <authorList>
            <consortium name="Ensembl"/>
        </authorList>
    </citation>
    <scope>IDENTIFICATION</scope>
</reference>
<dbReference type="SMART" id="SM00186">
    <property type="entry name" value="FBG"/>
    <property type="match status" value="1"/>
</dbReference>
<protein>
    <recommendedName>
        <fullName evidence="3">Fibrinogen C-terminal domain-containing protein</fullName>
    </recommendedName>
</protein>
<evidence type="ECO:0000256" key="2">
    <source>
        <dbReference type="SAM" id="SignalP"/>
    </source>
</evidence>
<dbReference type="NCBIfam" id="NF040941">
    <property type="entry name" value="GGGWT_bact"/>
    <property type="match status" value="1"/>
</dbReference>
<proteinExistence type="predicted"/>
<dbReference type="SUPFAM" id="SSF56496">
    <property type="entry name" value="Fibrinogen C-terminal domain-like"/>
    <property type="match status" value="1"/>
</dbReference>
<dbReference type="Gene3D" id="3.90.215.10">
    <property type="entry name" value="Gamma Fibrinogen, chain A, domain 1"/>
    <property type="match status" value="1"/>
</dbReference>
<dbReference type="Pfam" id="PF00147">
    <property type="entry name" value="Fibrinogen_C"/>
    <property type="match status" value="1"/>
</dbReference>
<dbReference type="InterPro" id="IPR014716">
    <property type="entry name" value="Fibrinogen_a/b/g_C_1"/>
</dbReference>
<dbReference type="InterPro" id="IPR002181">
    <property type="entry name" value="Fibrinogen_a/b/g_C_dom"/>
</dbReference>
<accession>A0A8C5RAM6</accession>
<name>A0A8C5RAM6_9ANUR</name>
<feature type="transmembrane region" description="Helical" evidence="1">
    <location>
        <begin position="101"/>
        <end position="121"/>
    </location>
</feature>
<feature type="transmembrane region" description="Helical" evidence="1">
    <location>
        <begin position="21"/>
        <end position="40"/>
    </location>
</feature>
<sequence length="501" mass="57974">MLCVRLLYMCVMCECDEMSGYSYMYTVWSNVYTVWSYVYTVWSNVYTVWSNVYTVWSYLYILYGVTCILYGVKCILYGVMCILYGILCVYCMELSVYCMELSVYCMELCIHCMAFSVYTVWSNVYTVWSYVYTVWHSLCILYGVMYTLYGVMYILYGVTCILYGVTCILYGVMYTLYGVMCILYGILCILYGVMCILYGVMYILYGVMCILYVILCILYVILCILYGVMCILYVILCILYGVMCILYVILCILYGVTCMLYSVAVSHRGPQTGWHPLDCQDIWERGMRSDGEYTIYLRGSHHPLPVYCDMTTNGKAWTVVQKRFDGSEDFNQDWQNYLQGFGKANEEYWLGLQNIYRLTMQGPYELRVEMEDMEGAEVYAQYLNFSLSPHALNAESDGYKLHVDGFTDGGAGDILGAHVGQKFSTYDKDQDDHIQNCAEYWGGGFWYESLGCADATLNARYMLPKGTGRHRLFGFSWNNGMELPAPLRSSQMKMRRLQEND</sequence>
<evidence type="ECO:0000313" key="5">
    <source>
        <dbReference type="Proteomes" id="UP000694569"/>
    </source>
</evidence>
<dbReference type="InterPro" id="IPR036056">
    <property type="entry name" value="Fibrinogen-like_C"/>
</dbReference>
<dbReference type="GO" id="GO:0048251">
    <property type="term" value="P:elastic fiber assembly"/>
    <property type="evidence" value="ECO:0007669"/>
    <property type="project" value="TreeGrafter"/>
</dbReference>
<dbReference type="PROSITE" id="PS51406">
    <property type="entry name" value="FIBRINOGEN_C_2"/>
    <property type="match status" value="1"/>
</dbReference>
<evidence type="ECO:0000313" key="4">
    <source>
        <dbReference type="Ensembl" id="ENSLLEP00000049364.1"/>
    </source>
</evidence>
<keyword evidence="1" id="KW-0472">Membrane</keyword>
<dbReference type="PANTHER" id="PTHR19143">
    <property type="entry name" value="FIBRINOGEN/TENASCIN/ANGIOPOEITIN"/>
    <property type="match status" value="1"/>
</dbReference>
<organism evidence="4 5">
    <name type="scientific">Leptobrachium leishanense</name>
    <name type="common">Leishan spiny toad</name>
    <dbReference type="NCBI Taxonomy" id="445787"/>
    <lineage>
        <taxon>Eukaryota</taxon>
        <taxon>Metazoa</taxon>
        <taxon>Chordata</taxon>
        <taxon>Craniata</taxon>
        <taxon>Vertebrata</taxon>
        <taxon>Euteleostomi</taxon>
        <taxon>Amphibia</taxon>
        <taxon>Batrachia</taxon>
        <taxon>Anura</taxon>
        <taxon>Pelobatoidea</taxon>
        <taxon>Megophryidae</taxon>
        <taxon>Leptobrachium</taxon>
    </lineage>
</organism>
<dbReference type="PANTHER" id="PTHR19143:SF449">
    <property type="entry name" value="MICROFIBRIL-ASSOCIATED GLYCOPROTEIN 4-LIKE"/>
    <property type="match status" value="1"/>
</dbReference>
<dbReference type="InterPro" id="IPR050373">
    <property type="entry name" value="Fibrinogen_C-term_domain"/>
</dbReference>
<keyword evidence="5" id="KW-1185">Reference proteome</keyword>
<evidence type="ECO:0000256" key="1">
    <source>
        <dbReference type="SAM" id="Phobius"/>
    </source>
</evidence>
<feature type="transmembrane region" description="Helical" evidence="1">
    <location>
        <begin position="211"/>
        <end position="234"/>
    </location>
</feature>
<feature type="signal peptide" evidence="2">
    <location>
        <begin position="1"/>
        <end position="15"/>
    </location>
</feature>
<keyword evidence="1" id="KW-1133">Transmembrane helix</keyword>
<feature type="domain" description="Fibrinogen C-terminal" evidence="3">
    <location>
        <begin position="270"/>
        <end position="498"/>
    </location>
</feature>
<feature type="transmembrane region" description="Helical" evidence="1">
    <location>
        <begin position="240"/>
        <end position="261"/>
    </location>
</feature>
<dbReference type="GO" id="GO:0005615">
    <property type="term" value="C:extracellular space"/>
    <property type="evidence" value="ECO:0007669"/>
    <property type="project" value="TreeGrafter"/>
</dbReference>
<dbReference type="Ensembl" id="ENSLLET00000051286.1">
    <property type="protein sequence ID" value="ENSLLEP00000049364.1"/>
    <property type="gene ID" value="ENSLLEG00000031077.1"/>
</dbReference>
<dbReference type="GeneTree" id="ENSGT00940000154615"/>
<feature type="transmembrane region" description="Helical" evidence="1">
    <location>
        <begin position="153"/>
        <end position="176"/>
    </location>
</feature>
<dbReference type="OrthoDB" id="7871457at2759"/>
<feature type="transmembrane region" description="Helical" evidence="1">
    <location>
        <begin position="182"/>
        <end position="204"/>
    </location>
</feature>
<evidence type="ECO:0000259" key="3">
    <source>
        <dbReference type="PROSITE" id="PS51406"/>
    </source>
</evidence>
<reference evidence="4" key="2">
    <citation type="submission" date="2025-09" db="UniProtKB">
        <authorList>
            <consortium name="Ensembl"/>
        </authorList>
    </citation>
    <scope>IDENTIFICATION</scope>
</reference>
<keyword evidence="1" id="KW-0812">Transmembrane</keyword>
<dbReference type="Proteomes" id="UP000694569">
    <property type="component" value="Unplaced"/>
</dbReference>
<feature type="transmembrane region" description="Helical" evidence="1">
    <location>
        <begin position="60"/>
        <end position="89"/>
    </location>
</feature>
<dbReference type="CDD" id="cd00087">
    <property type="entry name" value="FReD"/>
    <property type="match status" value="1"/>
</dbReference>
<dbReference type="AlphaFoldDB" id="A0A8C5RAM6"/>
<keyword evidence="2" id="KW-0732">Signal</keyword>
<feature type="chain" id="PRO_5034489118" description="Fibrinogen C-terminal domain-containing protein" evidence="2">
    <location>
        <begin position="16"/>
        <end position="501"/>
    </location>
</feature>